<dbReference type="Proteomes" id="UP000694308">
    <property type="component" value="Unassembled WGS sequence"/>
</dbReference>
<dbReference type="NCBIfam" id="TIGR03980">
    <property type="entry name" value="prismane_assoc"/>
    <property type="match status" value="1"/>
</dbReference>
<dbReference type="AlphaFoldDB" id="A0A949X3E7"/>
<dbReference type="EMBL" id="JAEEGC010000022">
    <property type="protein sequence ID" value="MBV7272328.1"/>
    <property type="molecule type" value="Genomic_DNA"/>
</dbReference>
<protein>
    <submittedName>
        <fullName evidence="2">DUF1858 domain-containing protein</fullName>
    </submittedName>
</protein>
<sequence>MKINSDMLIGELLRLNSKAAEVLMKNGMGCVGCPSSQAESLEQAAAVHGISLDKLLQDLNKELGDDSSTN</sequence>
<reference evidence="2" key="1">
    <citation type="submission" date="2020-12" db="EMBL/GenBank/DDBJ databases">
        <title>Clostridium thailandense sp. nov., a novel acetogenic bacterium isolated from peat land soil in Thailand.</title>
        <authorList>
            <person name="Chaikitkaew S."/>
            <person name="Birkeland N.K."/>
        </authorList>
    </citation>
    <scope>NUCLEOTIDE SEQUENCE</scope>
    <source>
        <strain evidence="2">PL3</strain>
    </source>
</reference>
<proteinExistence type="predicted"/>
<dbReference type="PANTHER" id="PTHR39341:SF1">
    <property type="entry name" value="DUF1858 DOMAIN-CONTAINING PROTEIN"/>
    <property type="match status" value="1"/>
</dbReference>
<organism evidence="2 3">
    <name type="scientific">Clostridium thailandense</name>
    <dbReference type="NCBI Taxonomy" id="2794346"/>
    <lineage>
        <taxon>Bacteria</taxon>
        <taxon>Bacillati</taxon>
        <taxon>Bacillota</taxon>
        <taxon>Clostridia</taxon>
        <taxon>Eubacteriales</taxon>
        <taxon>Clostridiaceae</taxon>
        <taxon>Clostridium</taxon>
    </lineage>
</organism>
<evidence type="ECO:0000259" key="1">
    <source>
        <dbReference type="Pfam" id="PF08984"/>
    </source>
</evidence>
<feature type="domain" description="DUF1858" evidence="1">
    <location>
        <begin position="3"/>
        <end position="56"/>
    </location>
</feature>
<comment type="caution">
    <text evidence="2">The sequence shown here is derived from an EMBL/GenBank/DDBJ whole genome shotgun (WGS) entry which is preliminary data.</text>
</comment>
<accession>A0A949X3E7</accession>
<evidence type="ECO:0000313" key="3">
    <source>
        <dbReference type="Proteomes" id="UP000694308"/>
    </source>
</evidence>
<gene>
    <name evidence="2" type="ORF">I6U48_05290</name>
</gene>
<dbReference type="InterPro" id="IPR015077">
    <property type="entry name" value="DUF1858"/>
</dbReference>
<evidence type="ECO:0000313" key="2">
    <source>
        <dbReference type="EMBL" id="MBV7272328.1"/>
    </source>
</evidence>
<name>A0A949X3E7_9CLOT</name>
<keyword evidence="3" id="KW-1185">Reference proteome</keyword>
<dbReference type="Pfam" id="PF08984">
    <property type="entry name" value="DUF1858"/>
    <property type="match status" value="1"/>
</dbReference>
<dbReference type="InterPro" id="IPR023883">
    <property type="entry name" value="CHP03980_redox-disulphide"/>
</dbReference>
<dbReference type="PANTHER" id="PTHR39341">
    <property type="entry name" value="BSL7085 PROTEIN"/>
    <property type="match status" value="1"/>
</dbReference>
<dbReference type="RefSeq" id="WP_218319364.1">
    <property type="nucleotide sequence ID" value="NZ_JAEEGC010000022.1"/>
</dbReference>